<name>A0A1I7M000_9BURK</name>
<dbReference type="Gene3D" id="3.30.200.20">
    <property type="entry name" value="Phosphorylase Kinase, domain 1"/>
    <property type="match status" value="1"/>
</dbReference>
<keyword evidence="2" id="KW-0808">Transferase</keyword>
<dbReference type="EMBL" id="FPBO01000045">
    <property type="protein sequence ID" value="SFV15236.1"/>
    <property type="molecule type" value="Genomic_DNA"/>
</dbReference>
<dbReference type="CDD" id="cd05154">
    <property type="entry name" value="ACAD10_11_N-like"/>
    <property type="match status" value="1"/>
</dbReference>
<gene>
    <name evidence="2" type="ORF">SAMN05216552_104529</name>
</gene>
<dbReference type="InterPro" id="IPR052898">
    <property type="entry name" value="ACAD10-like"/>
</dbReference>
<dbReference type="STRING" id="1035707.SAMN05216552_104529"/>
<sequence>MSGNHMSEASMSEPLVDTSPQLRAAADSVPQDWARLAGHLARHGMELSLAEPPRQFSGGLANLNYLVLVDGREAVLRRPPPGELPPGAFDMAREFGILARVSEGLDLAPRALYLGADAEVLGAPFQIIEFRRGFAVRGALPDALSALPGIGARLGATMIDVLVRLHALDTDALGLGDLGRPRGFLERAVEGWSKRALLATEGATSPLIPALTAWLRAHRVPDGPFALLHNDIKLDNILLDGTTLAPVAVLDWDQCTRGDALFDLATTLSYWTEAGDPPAMQALRQMPTAQPGFPTREQAALAYARATGRDLSDFRFYRVLAMFKLAVIFHQLHARYRQGATQDPRYAAFGELADGILEFTHTVAQGASF</sequence>
<dbReference type="Proteomes" id="UP000199391">
    <property type="component" value="Unassembled WGS sequence"/>
</dbReference>
<dbReference type="PANTHER" id="PTHR47829:SF1">
    <property type="entry name" value="HAD FAMILY PHOSPHATASE"/>
    <property type="match status" value="1"/>
</dbReference>
<evidence type="ECO:0000313" key="2">
    <source>
        <dbReference type="EMBL" id="SFV15236.1"/>
    </source>
</evidence>
<dbReference type="AlphaFoldDB" id="A0A1I7M000"/>
<dbReference type="Gene3D" id="3.90.1200.10">
    <property type="match status" value="1"/>
</dbReference>
<dbReference type="PANTHER" id="PTHR47829">
    <property type="entry name" value="HYDROLASE, PUTATIVE (AFU_ORTHOLOGUE AFUA_1G12880)-RELATED"/>
    <property type="match status" value="1"/>
</dbReference>
<dbReference type="InterPro" id="IPR041726">
    <property type="entry name" value="ACAD10_11_N"/>
</dbReference>
<keyword evidence="2" id="KW-0418">Kinase</keyword>
<dbReference type="InterPro" id="IPR011009">
    <property type="entry name" value="Kinase-like_dom_sf"/>
</dbReference>
<dbReference type="SUPFAM" id="SSF56112">
    <property type="entry name" value="Protein kinase-like (PK-like)"/>
    <property type="match status" value="1"/>
</dbReference>
<protein>
    <submittedName>
        <fullName evidence="2">Predicted kinase, aminoglycoside phosphotransferase (APT) family</fullName>
    </submittedName>
</protein>
<proteinExistence type="predicted"/>
<dbReference type="InterPro" id="IPR002575">
    <property type="entry name" value="Aminoglycoside_PTrfase"/>
</dbReference>
<accession>A0A1I7M000</accession>
<feature type="domain" description="Aminoglycoside phosphotransferase" evidence="1">
    <location>
        <begin position="54"/>
        <end position="287"/>
    </location>
</feature>
<dbReference type="RefSeq" id="WP_218164965.1">
    <property type="nucleotide sequence ID" value="NZ_FPBO01000045.1"/>
</dbReference>
<keyword evidence="3" id="KW-1185">Reference proteome</keyword>
<organism evidence="2 3">
    <name type="scientific">Pseudoduganella namucuonensis</name>
    <dbReference type="NCBI Taxonomy" id="1035707"/>
    <lineage>
        <taxon>Bacteria</taxon>
        <taxon>Pseudomonadati</taxon>
        <taxon>Pseudomonadota</taxon>
        <taxon>Betaproteobacteria</taxon>
        <taxon>Burkholderiales</taxon>
        <taxon>Oxalobacteraceae</taxon>
        <taxon>Telluria group</taxon>
        <taxon>Pseudoduganella</taxon>
    </lineage>
</organism>
<dbReference type="GO" id="GO:0016301">
    <property type="term" value="F:kinase activity"/>
    <property type="evidence" value="ECO:0007669"/>
    <property type="project" value="UniProtKB-KW"/>
</dbReference>
<reference evidence="3" key="1">
    <citation type="submission" date="2016-10" db="EMBL/GenBank/DDBJ databases">
        <authorList>
            <person name="Varghese N."/>
            <person name="Submissions S."/>
        </authorList>
    </citation>
    <scope>NUCLEOTIDE SEQUENCE [LARGE SCALE GENOMIC DNA]</scope>
    <source>
        <strain evidence="3">CGMCC 1.11014</strain>
    </source>
</reference>
<dbReference type="Pfam" id="PF01636">
    <property type="entry name" value="APH"/>
    <property type="match status" value="1"/>
</dbReference>
<evidence type="ECO:0000259" key="1">
    <source>
        <dbReference type="Pfam" id="PF01636"/>
    </source>
</evidence>
<evidence type="ECO:0000313" key="3">
    <source>
        <dbReference type="Proteomes" id="UP000199391"/>
    </source>
</evidence>